<accession>A0A0F9CIR1</accession>
<evidence type="ECO:0000313" key="1">
    <source>
        <dbReference type="EMBL" id="KKL49173.1"/>
    </source>
</evidence>
<comment type="caution">
    <text evidence="1">The sequence shown here is derived from an EMBL/GenBank/DDBJ whole genome shotgun (WGS) entry which is preliminary data.</text>
</comment>
<dbReference type="AlphaFoldDB" id="A0A0F9CIR1"/>
<proteinExistence type="predicted"/>
<sequence>ANVMLSAQFELQWTFMQKRMKAILPLNVYDAASIEFPKPELYAVKQELERILPNPPYYQALCKVLGRRLPLEYDVKIIEVAA</sequence>
<name>A0A0F9CIR1_9ZZZZ</name>
<gene>
    <name evidence="1" type="ORF">LCGC14_2318130</name>
</gene>
<dbReference type="EMBL" id="LAZR01033055">
    <property type="protein sequence ID" value="KKL49173.1"/>
    <property type="molecule type" value="Genomic_DNA"/>
</dbReference>
<reference evidence="1" key="1">
    <citation type="journal article" date="2015" name="Nature">
        <title>Complex archaea that bridge the gap between prokaryotes and eukaryotes.</title>
        <authorList>
            <person name="Spang A."/>
            <person name="Saw J.H."/>
            <person name="Jorgensen S.L."/>
            <person name="Zaremba-Niedzwiedzka K."/>
            <person name="Martijn J."/>
            <person name="Lind A.E."/>
            <person name="van Eijk R."/>
            <person name="Schleper C."/>
            <person name="Guy L."/>
            <person name="Ettema T.J."/>
        </authorList>
    </citation>
    <scope>NUCLEOTIDE SEQUENCE</scope>
</reference>
<feature type="non-terminal residue" evidence="1">
    <location>
        <position position="1"/>
    </location>
</feature>
<protein>
    <submittedName>
        <fullName evidence="1">Uncharacterized protein</fullName>
    </submittedName>
</protein>
<organism evidence="1">
    <name type="scientific">marine sediment metagenome</name>
    <dbReference type="NCBI Taxonomy" id="412755"/>
    <lineage>
        <taxon>unclassified sequences</taxon>
        <taxon>metagenomes</taxon>
        <taxon>ecological metagenomes</taxon>
    </lineage>
</organism>